<dbReference type="EMBL" id="UINC01002076">
    <property type="protein sequence ID" value="SUZ92644.1"/>
    <property type="molecule type" value="Genomic_DNA"/>
</dbReference>
<organism evidence="2">
    <name type="scientific">marine metagenome</name>
    <dbReference type="NCBI Taxonomy" id="408172"/>
    <lineage>
        <taxon>unclassified sequences</taxon>
        <taxon>metagenomes</taxon>
        <taxon>ecological metagenomes</taxon>
    </lineage>
</organism>
<keyword evidence="1" id="KW-0472">Membrane</keyword>
<name>A0A381RN08_9ZZZZ</name>
<proteinExistence type="predicted"/>
<sequence>MKLYSYNKNAGIHRRFLFFRSLLKGCSSKKQGSISVVLVTLSFFIMFVYNACGGVSNHEKAVADMFYAIKDHLDVPIQKEDGSKKITLTSALKDRMEAGKSKGVHTYLEPSEFKDWNTDGNRYLKEWVGNFDETRWAQITVENIFANGPAVAKEHKKTNAVLFGYFPHGLPFVFGGEGTNYEDVYWIFYAPLTTKAGEAKGIDKNGYHLSAYRDGDQNGALGAFIGSRIADGTLTVLPGDDEEIPELKYTSMP</sequence>
<protein>
    <submittedName>
        <fullName evidence="2">Uncharacterized protein</fullName>
    </submittedName>
</protein>
<feature type="transmembrane region" description="Helical" evidence="1">
    <location>
        <begin position="32"/>
        <end position="49"/>
    </location>
</feature>
<accession>A0A381RN08</accession>
<evidence type="ECO:0000256" key="1">
    <source>
        <dbReference type="SAM" id="Phobius"/>
    </source>
</evidence>
<reference evidence="2" key="1">
    <citation type="submission" date="2018-05" db="EMBL/GenBank/DDBJ databases">
        <authorList>
            <person name="Lanie J.A."/>
            <person name="Ng W.-L."/>
            <person name="Kazmierczak K.M."/>
            <person name="Andrzejewski T.M."/>
            <person name="Davidsen T.M."/>
            <person name="Wayne K.J."/>
            <person name="Tettelin H."/>
            <person name="Glass J.I."/>
            <person name="Rusch D."/>
            <person name="Podicherti R."/>
            <person name="Tsui H.-C.T."/>
            <person name="Winkler M.E."/>
        </authorList>
    </citation>
    <scope>NUCLEOTIDE SEQUENCE</scope>
</reference>
<gene>
    <name evidence="2" type="ORF">METZ01_LOCUS45498</name>
</gene>
<keyword evidence="1" id="KW-0812">Transmembrane</keyword>
<dbReference type="AlphaFoldDB" id="A0A381RN08"/>
<keyword evidence="1" id="KW-1133">Transmembrane helix</keyword>
<evidence type="ECO:0000313" key="2">
    <source>
        <dbReference type="EMBL" id="SUZ92644.1"/>
    </source>
</evidence>